<feature type="non-terminal residue" evidence="2">
    <location>
        <position position="51"/>
    </location>
</feature>
<dbReference type="Proteomes" id="UP000681967">
    <property type="component" value="Unassembled WGS sequence"/>
</dbReference>
<accession>A0A8S3CDJ4</accession>
<evidence type="ECO:0000313" key="3">
    <source>
        <dbReference type="EMBL" id="CAF5082357.1"/>
    </source>
</evidence>
<dbReference type="Proteomes" id="UP000681720">
    <property type="component" value="Unassembled WGS sequence"/>
</dbReference>
<evidence type="ECO:0000313" key="2">
    <source>
        <dbReference type="EMBL" id="CAF4909587.1"/>
    </source>
</evidence>
<dbReference type="EMBL" id="CAJOBH010170511">
    <property type="protein sequence ID" value="CAF4909587.1"/>
    <property type="molecule type" value="Genomic_DNA"/>
</dbReference>
<comment type="caution">
    <text evidence="2">The sequence shown here is derived from an EMBL/GenBank/DDBJ whole genome shotgun (WGS) entry which is preliminary data.</text>
</comment>
<evidence type="ECO:0000313" key="4">
    <source>
        <dbReference type="Proteomes" id="UP000681967"/>
    </source>
</evidence>
<feature type="region of interest" description="Disordered" evidence="1">
    <location>
        <begin position="26"/>
        <end position="51"/>
    </location>
</feature>
<proteinExistence type="predicted"/>
<reference evidence="2" key="1">
    <citation type="submission" date="2021-02" db="EMBL/GenBank/DDBJ databases">
        <authorList>
            <person name="Nowell W R."/>
        </authorList>
    </citation>
    <scope>NUCLEOTIDE SEQUENCE</scope>
</reference>
<dbReference type="EMBL" id="CAJOBJ010244557">
    <property type="protein sequence ID" value="CAF5082357.1"/>
    <property type="molecule type" value="Genomic_DNA"/>
</dbReference>
<organism evidence="2 4">
    <name type="scientific">Rotaria magnacalcarata</name>
    <dbReference type="NCBI Taxonomy" id="392030"/>
    <lineage>
        <taxon>Eukaryota</taxon>
        <taxon>Metazoa</taxon>
        <taxon>Spiralia</taxon>
        <taxon>Gnathifera</taxon>
        <taxon>Rotifera</taxon>
        <taxon>Eurotatoria</taxon>
        <taxon>Bdelloidea</taxon>
        <taxon>Philodinida</taxon>
        <taxon>Philodinidae</taxon>
        <taxon>Rotaria</taxon>
    </lineage>
</organism>
<sequence>MFGQAPRSESDFWKLVYDNGIEDEESLPTPIAELNDDLIDDKDDNRITSDD</sequence>
<dbReference type="AlphaFoldDB" id="A0A8S3CDJ4"/>
<protein>
    <submittedName>
        <fullName evidence="2">Uncharacterized protein</fullName>
    </submittedName>
</protein>
<name>A0A8S3CDJ4_9BILA</name>
<gene>
    <name evidence="2" type="ORF">BYL167_LOCUS52534</name>
    <name evidence="3" type="ORF">GIL414_LOCUS61793</name>
</gene>
<evidence type="ECO:0000256" key="1">
    <source>
        <dbReference type="SAM" id="MobiDB-lite"/>
    </source>
</evidence>